<name>B6A932_CRYMR</name>
<dbReference type="InterPro" id="IPR036872">
    <property type="entry name" value="CH_dom_sf"/>
</dbReference>
<dbReference type="EMBL" id="DS989726">
    <property type="protein sequence ID" value="EEA04723.1"/>
    <property type="molecule type" value="Genomic_DNA"/>
</dbReference>
<keyword evidence="4" id="KW-1185">Reference proteome</keyword>
<accession>B6A932</accession>
<dbReference type="RefSeq" id="XP_002139072.1">
    <property type="nucleotide sequence ID" value="XM_002139036.1"/>
</dbReference>
<feature type="region of interest" description="Disordered" evidence="2">
    <location>
        <begin position="381"/>
        <end position="409"/>
    </location>
</feature>
<dbReference type="SUPFAM" id="SSF47576">
    <property type="entry name" value="Calponin-homology domain, CH-domain"/>
    <property type="match status" value="1"/>
</dbReference>
<proteinExistence type="predicted"/>
<dbReference type="OMA" id="LANIEIC"/>
<gene>
    <name evidence="3" type="ORF">CMU_037880</name>
</gene>
<dbReference type="OrthoDB" id="341666at2759"/>
<evidence type="ECO:0000313" key="3">
    <source>
        <dbReference type="EMBL" id="EEA04723.1"/>
    </source>
</evidence>
<evidence type="ECO:0000256" key="1">
    <source>
        <dbReference type="SAM" id="Coils"/>
    </source>
</evidence>
<keyword evidence="1" id="KW-0175">Coiled coil</keyword>
<dbReference type="GeneID" id="6994230"/>
<sequence length="747" mass="87214">MGDNSQIFELFFIRYVNYLNIWSVQLNTDNLYSEISDGLLLGVLLKHWSRLYGYNANGNLNLFKRPLSNNQALANIEICINYIINPPENSYLPQYNSSNELNISPNDIYFKNKLKILGFCNDIFHLYMAPYLRLKSQKILSWFNKYINLHGLSLSEETMNGFYQLIPINDELNNISNLMSERLSSWKLLVEFEHNVKDNMENLNNLEYYNPLQCDITSDGCILLMILLYHMGWIDVSLLCQMVYIPQSRQHFLWNHETIYYTLQEIKRHLELRSGILLDIISDHVNTSYMNNYDLPFLLLPLSCLSMVKFSPYIIMLQLDIFYNILTEIVEEDVEDHYNSNNLPLYGPYHPIDLQFLDDFTFKDGFPLSWNLISYKNETENSKSVENKDNNEDSSEINSNNSRDILDNSDSSHYWDSEYDDYNNEVIYNDNSSKIQSVETEQDYQIDDIYSDNTRYTDEDSNETLYDKTDDYIDFRDKANCPKTKPFIKKNIESISKQDYQNNESTENIHLSKISHNDSVSVNDMISGLEVELKLLRGYEEDIKLEYSQENRKYLNNEIKEDISNNIDISNNSTNNNQIKVEDNYLSRKLSNKSLLSRSGIETNKQEILDNNKDVDTFGIFNITRKSSDAVSKIATAMRENDRLLEKLRQSLNKANNNQSETNAQKKVTLIPCKLEIVENIPETNSNTPLNENYNPNESISIEVPKIDNVNIEQININTSQKKNKKTSRVSFSDLVMIEVERSKSLK</sequence>
<dbReference type="Gene3D" id="1.10.418.10">
    <property type="entry name" value="Calponin-like domain"/>
    <property type="match status" value="1"/>
</dbReference>
<feature type="compositionally biased region" description="Basic and acidic residues" evidence="2">
    <location>
        <begin position="381"/>
        <end position="391"/>
    </location>
</feature>
<organism evidence="3 4">
    <name type="scientific">Cryptosporidium muris (strain RN66)</name>
    <dbReference type="NCBI Taxonomy" id="441375"/>
    <lineage>
        <taxon>Eukaryota</taxon>
        <taxon>Sar</taxon>
        <taxon>Alveolata</taxon>
        <taxon>Apicomplexa</taxon>
        <taxon>Conoidasida</taxon>
        <taxon>Coccidia</taxon>
        <taxon>Eucoccidiorida</taxon>
        <taxon>Eimeriorina</taxon>
        <taxon>Cryptosporidiidae</taxon>
        <taxon>Cryptosporidium</taxon>
    </lineage>
</organism>
<protein>
    <submittedName>
        <fullName evidence="3">Uncharacterized protein</fullName>
    </submittedName>
</protein>
<dbReference type="VEuPathDB" id="CryptoDB:CMU_037880"/>
<evidence type="ECO:0000256" key="2">
    <source>
        <dbReference type="SAM" id="MobiDB-lite"/>
    </source>
</evidence>
<dbReference type="Proteomes" id="UP000001460">
    <property type="component" value="Unassembled WGS sequence"/>
</dbReference>
<feature type="coiled-coil region" evidence="1">
    <location>
        <begin position="634"/>
        <end position="665"/>
    </location>
</feature>
<reference evidence="3" key="1">
    <citation type="submission" date="2008-06" db="EMBL/GenBank/DDBJ databases">
        <authorList>
            <person name="Lorenzi H."/>
            <person name="Inman J."/>
            <person name="Miller J."/>
            <person name="Schobel S."/>
            <person name="Amedeo P."/>
            <person name="Caler E.V."/>
            <person name="da Silva J."/>
        </authorList>
    </citation>
    <scope>NUCLEOTIDE SEQUENCE [LARGE SCALE GENOMIC DNA]</scope>
    <source>
        <strain evidence="3">RN66</strain>
    </source>
</reference>
<evidence type="ECO:0000313" key="4">
    <source>
        <dbReference type="Proteomes" id="UP000001460"/>
    </source>
</evidence>
<dbReference type="AlphaFoldDB" id="B6A932"/>